<feature type="chain" id="PRO_5016280527" evidence="4">
    <location>
        <begin position="25"/>
        <end position="997"/>
    </location>
</feature>
<protein>
    <submittedName>
        <fullName evidence="5">Outer membrane protein assembly factor BamD</fullName>
    </submittedName>
</protein>
<feature type="repeat" description="TPR" evidence="3">
    <location>
        <begin position="541"/>
        <end position="574"/>
    </location>
</feature>
<keyword evidence="4" id="KW-0732">Signal</keyword>
<dbReference type="Pfam" id="PF13174">
    <property type="entry name" value="TPR_6"/>
    <property type="match status" value="2"/>
</dbReference>
<dbReference type="RefSeq" id="WP_109997251.1">
    <property type="nucleotide sequence ID" value="NZ_CP029619.1"/>
</dbReference>
<dbReference type="GO" id="GO:0009279">
    <property type="term" value="C:cell outer membrane"/>
    <property type="evidence" value="ECO:0007669"/>
    <property type="project" value="TreeGrafter"/>
</dbReference>
<sequence precursor="true">MLLFLQRFVLVLLCVNSLSQASLAVASPIIASPQLLFDKGMVLSQQQKHSTAQKYWEAYLNNTGKQCNKTEAAYYRIVSALENQEPDAELLVQRFILHYPHSQHVDSLRYRLAKFFFKQGSLSKCLLLYHTIHIKRLSPAEQESYPYELGNVYLTAKDWSKAKKKFTEIKNKTHPYYYPAQLRMAYIALKQEKYDQAIATLEAISKHINDLPEAISLTLEIYHKSRNFEKLLAYIPHLPATAFTKQEQLLIGDAYFFLKQYQAAVSHYQAYLRDGVYDPTTAAKLGYAFYAMQQYTQALTYFKPLLNQSDHNAQIAAYYSGLIYETTHATQAAIEAFEKAAKQKFNIELADLASIKCAGLYYQQGDLQAVIQAMGTFTQENKTSKHLISAQIMLIKSYYQTKSYTEALDYIATLPYKNETILKLYQKLLFYRGLEAYNQGALDVALSYLKQSLHFPFKAALVTQAHFWIAEAFAGLGAYAKALKFYTQLMQQGSANALYHERTLYGLAYAYFNTGNYKAAMTTFKQYAALLPEQPAASMHYDALLRLGDCYYVDKNYKEAITLYERVYAYNPAHVRYQEALIHQIMGNTTAATQCLQEIITQHAPTNYYEKACYQEACMAFDAGHYEIAIQKFSALLQKEPTLALQPDLLIKRALAYENLQKKEEAVADYIAILEKFPTHAHTESALMALSQLSAAEGKARQADYLQKYKQLPNALSSRSDAHALDAIKKLFYGQAYHKVLQQLTVFYTSYPNSTLLPEAYFLMAESYYRLHKISQALHYYKKVIESNQHALHIKAGLRLASIMYQRKQFQEALGYYQKLQKMEPTAKAYEQTLMGIVKSSFVLKKQQATLAACWQLLNNPNVTSVETIQQAHLYLGKVFMQQSEYKSAKSHFMKANMPLHTVAAAEAQYLLAHTTFTLKAYQDSLNSLFALIEKYPHHINYIDQAFLLMADNYIRLNNFTQAKATLDSIINKSKNKKTIATAKKKRNKVSAALKAK</sequence>
<keyword evidence="2 3" id="KW-0802">TPR repeat</keyword>
<feature type="repeat" description="TPR" evidence="3">
    <location>
        <begin position="501"/>
        <end position="534"/>
    </location>
</feature>
<dbReference type="AlphaFoldDB" id="A0A2Z3L8W3"/>
<feature type="repeat" description="TPR" evidence="3">
    <location>
        <begin position="279"/>
        <end position="312"/>
    </location>
</feature>
<evidence type="ECO:0000256" key="1">
    <source>
        <dbReference type="ARBA" id="ARBA00022737"/>
    </source>
</evidence>
<gene>
    <name evidence="5" type="primary">bamD_2</name>
    <name evidence="5" type="ORF">DK880_00508</name>
</gene>
<keyword evidence="1" id="KW-0677">Repeat</keyword>
<organism evidence="5 6">
    <name type="scientific">Candidatus Cardinium hertigii</name>
    <dbReference type="NCBI Taxonomy" id="247481"/>
    <lineage>
        <taxon>Bacteria</taxon>
        <taxon>Pseudomonadati</taxon>
        <taxon>Bacteroidota</taxon>
        <taxon>Cytophagia</taxon>
        <taxon>Cytophagales</taxon>
        <taxon>Amoebophilaceae</taxon>
        <taxon>Candidatus Cardinium</taxon>
    </lineage>
</organism>
<dbReference type="Pfam" id="PF13432">
    <property type="entry name" value="TPR_16"/>
    <property type="match status" value="4"/>
</dbReference>
<accession>A0A2Z3L8W3</accession>
<proteinExistence type="predicted"/>
<evidence type="ECO:0000256" key="4">
    <source>
        <dbReference type="SAM" id="SignalP"/>
    </source>
</evidence>
<dbReference type="Proteomes" id="UP000245872">
    <property type="component" value="Chromosome"/>
</dbReference>
<dbReference type="GO" id="GO:0046813">
    <property type="term" value="P:receptor-mediated virion attachment to host cell"/>
    <property type="evidence" value="ECO:0007669"/>
    <property type="project" value="TreeGrafter"/>
</dbReference>
<dbReference type="SUPFAM" id="SSF48452">
    <property type="entry name" value="TPR-like"/>
    <property type="match status" value="4"/>
</dbReference>
<dbReference type="PANTHER" id="PTHR44858:SF1">
    <property type="entry name" value="UDP-N-ACETYLGLUCOSAMINE--PEPTIDE N-ACETYLGLUCOSAMINYLTRANSFERASE SPINDLY-RELATED"/>
    <property type="match status" value="1"/>
</dbReference>
<dbReference type="SMART" id="SM00028">
    <property type="entry name" value="TPR"/>
    <property type="match status" value="10"/>
</dbReference>
<feature type="repeat" description="TPR" evidence="3">
    <location>
        <begin position="794"/>
        <end position="827"/>
    </location>
</feature>
<dbReference type="Gene3D" id="1.25.40.10">
    <property type="entry name" value="Tetratricopeptide repeat domain"/>
    <property type="match status" value="9"/>
</dbReference>
<feature type="signal peptide" evidence="4">
    <location>
        <begin position="1"/>
        <end position="24"/>
    </location>
</feature>
<feature type="repeat" description="TPR" evidence="3">
    <location>
        <begin position="758"/>
        <end position="791"/>
    </location>
</feature>
<dbReference type="InterPro" id="IPR011990">
    <property type="entry name" value="TPR-like_helical_dom_sf"/>
</dbReference>
<dbReference type="KEGG" id="cher:DK880_00508"/>
<dbReference type="EMBL" id="CP029619">
    <property type="protein sequence ID" value="AWN81829.1"/>
    <property type="molecule type" value="Genomic_DNA"/>
</dbReference>
<reference evidence="5 6" key="1">
    <citation type="submission" date="2018-05" db="EMBL/GenBank/DDBJ databases">
        <title>Candidatus Cardinium hertigii Genome Assembly.</title>
        <authorList>
            <person name="Showmaker K.C."/>
            <person name="Walden K.O."/>
            <person name="Fields C.J."/>
            <person name="Lambert K.N."/>
            <person name="Hudson M.E."/>
        </authorList>
    </citation>
    <scope>NUCLEOTIDE SEQUENCE [LARGE SCALE GENOMIC DNA]</scope>
    <source>
        <strain evidence="6">cHgTN10</strain>
    </source>
</reference>
<dbReference type="InterPro" id="IPR050498">
    <property type="entry name" value="Ycf3"/>
</dbReference>
<evidence type="ECO:0000313" key="6">
    <source>
        <dbReference type="Proteomes" id="UP000245872"/>
    </source>
</evidence>
<dbReference type="PROSITE" id="PS50005">
    <property type="entry name" value="TPR"/>
    <property type="match status" value="5"/>
</dbReference>
<dbReference type="OrthoDB" id="9814448at2"/>
<dbReference type="InterPro" id="IPR019734">
    <property type="entry name" value="TPR_rpt"/>
</dbReference>
<keyword evidence="6" id="KW-1185">Reference proteome</keyword>
<name>A0A2Z3L8W3_9BACT</name>
<dbReference type="PANTHER" id="PTHR44858">
    <property type="entry name" value="TETRATRICOPEPTIDE REPEAT PROTEIN 6"/>
    <property type="match status" value="1"/>
</dbReference>
<evidence type="ECO:0000256" key="3">
    <source>
        <dbReference type="PROSITE-ProRule" id="PRU00339"/>
    </source>
</evidence>
<evidence type="ECO:0000313" key="5">
    <source>
        <dbReference type="EMBL" id="AWN81829.1"/>
    </source>
</evidence>
<evidence type="ECO:0000256" key="2">
    <source>
        <dbReference type="ARBA" id="ARBA00022803"/>
    </source>
</evidence>